<protein>
    <submittedName>
        <fullName evidence="1">Uncharacterized protein</fullName>
    </submittedName>
</protein>
<dbReference type="EMBL" id="LAZR01014810">
    <property type="protein sequence ID" value="KKM15847.1"/>
    <property type="molecule type" value="Genomic_DNA"/>
</dbReference>
<proteinExistence type="predicted"/>
<reference evidence="1" key="1">
    <citation type="journal article" date="2015" name="Nature">
        <title>Complex archaea that bridge the gap between prokaryotes and eukaryotes.</title>
        <authorList>
            <person name="Spang A."/>
            <person name="Saw J.H."/>
            <person name="Jorgensen S.L."/>
            <person name="Zaremba-Niedzwiedzka K."/>
            <person name="Martijn J."/>
            <person name="Lind A.E."/>
            <person name="van Eijk R."/>
            <person name="Schleper C."/>
            <person name="Guy L."/>
            <person name="Ettema T.J."/>
        </authorList>
    </citation>
    <scope>NUCLEOTIDE SEQUENCE</scope>
</reference>
<accession>A0A0F9HKZ7</accession>
<organism evidence="1">
    <name type="scientific">marine sediment metagenome</name>
    <dbReference type="NCBI Taxonomy" id="412755"/>
    <lineage>
        <taxon>unclassified sequences</taxon>
        <taxon>metagenomes</taxon>
        <taxon>ecological metagenomes</taxon>
    </lineage>
</organism>
<dbReference type="AlphaFoldDB" id="A0A0F9HKZ7"/>
<gene>
    <name evidence="1" type="ORF">LCGC14_1691880</name>
</gene>
<name>A0A0F9HKZ7_9ZZZZ</name>
<comment type="caution">
    <text evidence="1">The sequence shown here is derived from an EMBL/GenBank/DDBJ whole genome shotgun (WGS) entry which is preliminary data.</text>
</comment>
<evidence type="ECO:0000313" key="1">
    <source>
        <dbReference type="EMBL" id="KKM15847.1"/>
    </source>
</evidence>
<sequence>MPFILLLLHRNFMSDRTTSRWTETAEEAFNNPKGRAGEKRVIRHLIASGCENVVDHEADKQEQTDGIDISYTYKNLRVTVQVKENYYIETPVVRGAPASRTFIVEIGDKKNIRNVKADLMFHVNIEHNKYVAYMTEGMVAYLDETNEDELNTLMCREVKCVRFQDSSFSWLTVGELKS</sequence>